<accession>A0A3A8J4J1</accession>
<proteinExistence type="predicted"/>
<organism evidence="3 4">
    <name type="scientific">Corallococcus terminator</name>
    <dbReference type="NCBI Taxonomy" id="2316733"/>
    <lineage>
        <taxon>Bacteria</taxon>
        <taxon>Pseudomonadati</taxon>
        <taxon>Myxococcota</taxon>
        <taxon>Myxococcia</taxon>
        <taxon>Myxococcales</taxon>
        <taxon>Cystobacterineae</taxon>
        <taxon>Myxococcaceae</taxon>
        <taxon>Corallococcus</taxon>
    </lineage>
</organism>
<dbReference type="EMBL" id="RAVZ01000155">
    <property type="protein sequence ID" value="RKG84463.1"/>
    <property type="molecule type" value="Genomic_DNA"/>
</dbReference>
<evidence type="ECO:0000313" key="3">
    <source>
        <dbReference type="EMBL" id="RKG84463.1"/>
    </source>
</evidence>
<evidence type="ECO:0000313" key="4">
    <source>
        <dbReference type="Proteomes" id="UP000268094"/>
    </source>
</evidence>
<dbReference type="AlphaFoldDB" id="A0A3A8J4J1"/>
<name>A0A3A8J4J1_9BACT</name>
<dbReference type="Proteomes" id="UP000268094">
    <property type="component" value="Unassembled WGS sequence"/>
</dbReference>
<feature type="transmembrane region" description="Helical" evidence="2">
    <location>
        <begin position="39"/>
        <end position="62"/>
    </location>
</feature>
<sequence length="101" mass="10265">MFMVGFIASRTGRWVRILAGSGLVLGGLGARSPGGAVVALAGLVPLLSGALDLFLLGPLFGLPVKGADVRRALGQPEEAPLLDLAHDGGRSPYAPPSTLLH</sequence>
<keyword evidence="4" id="KW-1185">Reference proteome</keyword>
<keyword evidence="2" id="KW-1133">Transmembrane helix</keyword>
<keyword evidence="2" id="KW-0812">Transmembrane</keyword>
<evidence type="ECO:0000256" key="1">
    <source>
        <dbReference type="SAM" id="MobiDB-lite"/>
    </source>
</evidence>
<evidence type="ECO:0000256" key="2">
    <source>
        <dbReference type="SAM" id="Phobius"/>
    </source>
</evidence>
<reference evidence="4" key="1">
    <citation type="submission" date="2018-09" db="EMBL/GenBank/DDBJ databases">
        <authorList>
            <person name="Livingstone P.G."/>
            <person name="Whitworth D.E."/>
        </authorList>
    </citation>
    <scope>NUCLEOTIDE SEQUENCE [LARGE SCALE GENOMIC DNA]</scope>
    <source>
        <strain evidence="4">CA054A</strain>
    </source>
</reference>
<feature type="region of interest" description="Disordered" evidence="1">
    <location>
        <begin position="82"/>
        <end position="101"/>
    </location>
</feature>
<dbReference type="OrthoDB" id="5519953at2"/>
<keyword evidence="2" id="KW-0472">Membrane</keyword>
<gene>
    <name evidence="3" type="ORF">D7V88_21885</name>
</gene>
<evidence type="ECO:0008006" key="5">
    <source>
        <dbReference type="Google" id="ProtNLM"/>
    </source>
</evidence>
<protein>
    <recommendedName>
        <fullName evidence="5">DUF2892 domain-containing protein</fullName>
    </recommendedName>
</protein>
<comment type="caution">
    <text evidence="3">The sequence shown here is derived from an EMBL/GenBank/DDBJ whole genome shotgun (WGS) entry which is preliminary data.</text>
</comment>